<name>A0A384K5W4_BOTFB</name>
<evidence type="ECO:0000313" key="3">
    <source>
        <dbReference type="Proteomes" id="UP000001798"/>
    </source>
</evidence>
<keyword evidence="3" id="KW-1185">Reference proteome</keyword>
<protein>
    <submittedName>
        <fullName evidence="2">Uncharacterized protein</fullName>
    </submittedName>
</protein>
<dbReference type="RefSeq" id="XP_024553620.1">
    <property type="nucleotide sequence ID" value="XM_024697804.1"/>
</dbReference>
<organism evidence="2 3">
    <name type="scientific">Botryotinia fuckeliana (strain B05.10)</name>
    <name type="common">Noble rot fungus</name>
    <name type="synonym">Botrytis cinerea</name>
    <dbReference type="NCBI Taxonomy" id="332648"/>
    <lineage>
        <taxon>Eukaryota</taxon>
        <taxon>Fungi</taxon>
        <taxon>Dikarya</taxon>
        <taxon>Ascomycota</taxon>
        <taxon>Pezizomycotina</taxon>
        <taxon>Leotiomycetes</taxon>
        <taxon>Helotiales</taxon>
        <taxon>Sclerotiniaceae</taxon>
        <taxon>Botrytis</taxon>
    </lineage>
</organism>
<proteinExistence type="predicted"/>
<gene>
    <name evidence="2" type="ORF">BCIN_16g00510</name>
</gene>
<keyword evidence="1" id="KW-0732">Signal</keyword>
<dbReference type="KEGG" id="bfu:BCIN_16g00510"/>
<sequence length="106" mass="11788">MPSSPFPICNIIILLCLCLISNNPHSKYKCTPRPHSHPPRLFFPSLKLTHPTHQYLLPSHPLLSSFYFIILCLAPSPAPTSSSLTLIPISYTTSYHALRAAIPNPN</sequence>
<feature type="signal peptide" evidence="1">
    <location>
        <begin position="1"/>
        <end position="26"/>
    </location>
</feature>
<dbReference type="EMBL" id="CP009820">
    <property type="protein sequence ID" value="ATZ58199.1"/>
    <property type="molecule type" value="Genomic_DNA"/>
</dbReference>
<evidence type="ECO:0000313" key="2">
    <source>
        <dbReference type="EMBL" id="ATZ58199.1"/>
    </source>
</evidence>
<evidence type="ECO:0000256" key="1">
    <source>
        <dbReference type="SAM" id="SignalP"/>
    </source>
</evidence>
<reference evidence="2 3" key="2">
    <citation type="journal article" date="2012" name="Eukaryot. Cell">
        <title>Genome update of Botrytis cinerea strains B05.10 and T4.</title>
        <authorList>
            <person name="Staats M."/>
            <person name="van Kan J.A."/>
        </authorList>
    </citation>
    <scope>NUCLEOTIDE SEQUENCE [LARGE SCALE GENOMIC DNA]</scope>
    <source>
        <strain evidence="2 3">B05.10</strain>
    </source>
</reference>
<dbReference type="AlphaFoldDB" id="A0A384K5W4"/>
<feature type="chain" id="PRO_5016657336" evidence="1">
    <location>
        <begin position="27"/>
        <end position="106"/>
    </location>
</feature>
<dbReference type="Proteomes" id="UP000001798">
    <property type="component" value="Chromosome 16"/>
</dbReference>
<reference evidence="2 3" key="1">
    <citation type="journal article" date="2011" name="PLoS Genet.">
        <title>Genomic analysis of the necrotrophic fungal pathogens Sclerotinia sclerotiorum and Botrytis cinerea.</title>
        <authorList>
            <person name="Amselem J."/>
            <person name="Cuomo C.A."/>
            <person name="van Kan J.A."/>
            <person name="Viaud M."/>
            <person name="Benito E.P."/>
            <person name="Couloux A."/>
            <person name="Coutinho P.M."/>
            <person name="de Vries R.P."/>
            <person name="Dyer P.S."/>
            <person name="Fillinger S."/>
            <person name="Fournier E."/>
            <person name="Gout L."/>
            <person name="Hahn M."/>
            <person name="Kohn L."/>
            <person name="Lapalu N."/>
            <person name="Plummer K.M."/>
            <person name="Pradier J.M."/>
            <person name="Quevillon E."/>
            <person name="Sharon A."/>
            <person name="Simon A."/>
            <person name="ten Have A."/>
            <person name="Tudzynski B."/>
            <person name="Tudzynski P."/>
            <person name="Wincker P."/>
            <person name="Andrew M."/>
            <person name="Anthouard V."/>
            <person name="Beever R.E."/>
            <person name="Beffa R."/>
            <person name="Benoit I."/>
            <person name="Bouzid O."/>
            <person name="Brault B."/>
            <person name="Chen Z."/>
            <person name="Choquer M."/>
            <person name="Collemare J."/>
            <person name="Cotton P."/>
            <person name="Danchin E.G."/>
            <person name="Da Silva C."/>
            <person name="Gautier A."/>
            <person name="Giraud C."/>
            <person name="Giraud T."/>
            <person name="Gonzalez C."/>
            <person name="Grossetete S."/>
            <person name="Guldener U."/>
            <person name="Henrissat B."/>
            <person name="Howlett B.J."/>
            <person name="Kodira C."/>
            <person name="Kretschmer M."/>
            <person name="Lappartient A."/>
            <person name="Leroch M."/>
            <person name="Levis C."/>
            <person name="Mauceli E."/>
            <person name="Neuveglise C."/>
            <person name="Oeser B."/>
            <person name="Pearson M."/>
            <person name="Poulain J."/>
            <person name="Poussereau N."/>
            <person name="Quesneville H."/>
            <person name="Rascle C."/>
            <person name="Schumacher J."/>
            <person name="Segurens B."/>
            <person name="Sexton A."/>
            <person name="Silva E."/>
            <person name="Sirven C."/>
            <person name="Soanes D.M."/>
            <person name="Talbot N.J."/>
            <person name="Templeton M."/>
            <person name="Yandava C."/>
            <person name="Yarden O."/>
            <person name="Zeng Q."/>
            <person name="Rollins J.A."/>
            <person name="Lebrun M.H."/>
            <person name="Dickman M."/>
        </authorList>
    </citation>
    <scope>NUCLEOTIDE SEQUENCE [LARGE SCALE GENOMIC DNA]</scope>
    <source>
        <strain evidence="2 3">B05.10</strain>
    </source>
</reference>
<dbReference type="VEuPathDB" id="FungiDB:Bcin16g00510"/>
<dbReference type="GeneID" id="36394974"/>
<reference evidence="2 3" key="3">
    <citation type="journal article" date="2017" name="Mol. Plant Pathol.">
        <title>A gapless genome sequence of the fungus Botrytis cinerea.</title>
        <authorList>
            <person name="Van Kan J.A."/>
            <person name="Stassen J.H."/>
            <person name="Mosbach A."/>
            <person name="Van Der Lee T.A."/>
            <person name="Faino L."/>
            <person name="Farmer A.D."/>
            <person name="Papasotiriou D.G."/>
            <person name="Zhou S."/>
            <person name="Seidl M.F."/>
            <person name="Cottam E."/>
            <person name="Edel D."/>
            <person name="Hahn M."/>
            <person name="Schwartz D.C."/>
            <person name="Dietrich R.A."/>
            <person name="Widdison S."/>
            <person name="Scalliet G."/>
        </authorList>
    </citation>
    <scope>NUCLEOTIDE SEQUENCE [LARGE SCALE GENOMIC DNA]</scope>
    <source>
        <strain evidence="2 3">B05.10</strain>
    </source>
</reference>
<accession>A0A384K5W4</accession>